<comment type="subcellular location">
    <subcellularLocation>
        <location evidence="1">Nucleus</location>
    </subcellularLocation>
</comment>
<evidence type="ECO:0000256" key="8">
    <source>
        <dbReference type="SAM" id="MobiDB-lite"/>
    </source>
</evidence>
<evidence type="ECO:0000256" key="2">
    <source>
        <dbReference type="ARBA" id="ARBA00023015"/>
    </source>
</evidence>
<protein>
    <submittedName>
        <fullName evidence="11">Ethylene-responsive transcription factor ERF039</fullName>
    </submittedName>
</protein>
<dbReference type="GO" id="GO:0003677">
    <property type="term" value="F:DNA binding"/>
    <property type="evidence" value="ECO:0007669"/>
    <property type="project" value="UniProtKB-KW"/>
</dbReference>
<reference evidence="10" key="1">
    <citation type="journal article" date="2013" name="Nat. Biotechnol.">
        <title>Draft genome sequence of chickpea (Cicer arietinum) provides a resource for trait improvement.</title>
        <authorList>
            <person name="Varshney R.K."/>
            <person name="Song C."/>
            <person name="Saxena R.K."/>
            <person name="Azam S."/>
            <person name="Yu S."/>
            <person name="Sharpe A.G."/>
            <person name="Cannon S."/>
            <person name="Baek J."/>
            <person name="Rosen B.D."/>
            <person name="Tar'an B."/>
            <person name="Millan T."/>
            <person name="Zhang X."/>
            <person name="Ramsay L.D."/>
            <person name="Iwata A."/>
            <person name="Wang Y."/>
            <person name="Nelson W."/>
            <person name="Farmer A.D."/>
            <person name="Gaur P.M."/>
            <person name="Soderlund C."/>
            <person name="Penmetsa R.V."/>
            <person name="Xu C."/>
            <person name="Bharti A.K."/>
            <person name="He W."/>
            <person name="Winter P."/>
            <person name="Zhao S."/>
            <person name="Hane J.K."/>
            <person name="Carrasquilla-Garcia N."/>
            <person name="Condie J.A."/>
            <person name="Upadhyaya H.D."/>
            <person name="Luo M.C."/>
            <person name="Thudi M."/>
            <person name="Gowda C.L."/>
            <person name="Singh N.P."/>
            <person name="Lichtenzveig J."/>
            <person name="Gali K.K."/>
            <person name="Rubio J."/>
            <person name="Nadarajan N."/>
            <person name="Dolezel J."/>
            <person name="Bansal K.C."/>
            <person name="Xu X."/>
            <person name="Edwards D."/>
            <person name="Zhang G."/>
            <person name="Kahl G."/>
            <person name="Gil J."/>
            <person name="Singh K.B."/>
            <person name="Datta S.K."/>
            <person name="Jackson S.A."/>
            <person name="Wang J."/>
            <person name="Cook D.R."/>
        </authorList>
    </citation>
    <scope>NUCLEOTIDE SEQUENCE [LARGE SCALE GENOMIC DNA]</scope>
    <source>
        <strain evidence="10">cv. CDC Frontier</strain>
    </source>
</reference>
<comment type="similarity">
    <text evidence="7">Belongs to the AP2/ERF transcription factor family. ERF subfamily.</text>
</comment>
<evidence type="ECO:0000256" key="5">
    <source>
        <dbReference type="ARBA" id="ARBA00023163"/>
    </source>
</evidence>
<dbReference type="InterPro" id="IPR051032">
    <property type="entry name" value="AP2/ERF_TF_ERF_subfamily"/>
</dbReference>
<dbReference type="Gene3D" id="3.30.730.10">
    <property type="entry name" value="AP2/ERF domain"/>
    <property type="match status" value="1"/>
</dbReference>
<dbReference type="KEGG" id="cam:101491082"/>
<proteinExistence type="inferred from homology"/>
<accession>A0A1S2YRU9</accession>
<name>A0A1S2YRU9_CICAR</name>
<dbReference type="eggNOG" id="ENOG502QW5S">
    <property type="taxonomic scope" value="Eukaryota"/>
</dbReference>
<dbReference type="InterPro" id="IPR036955">
    <property type="entry name" value="AP2/ERF_dom_sf"/>
</dbReference>
<evidence type="ECO:0000313" key="11">
    <source>
        <dbReference type="RefSeq" id="XP_004508937.1"/>
    </source>
</evidence>
<keyword evidence="2" id="KW-0805">Transcription regulation</keyword>
<dbReference type="OrthoDB" id="1932364at2759"/>
<dbReference type="RefSeq" id="XP_004508937.1">
    <property type="nucleotide sequence ID" value="XM_004508880.3"/>
</dbReference>
<feature type="domain" description="AP2/ERF" evidence="9">
    <location>
        <begin position="70"/>
        <end position="127"/>
    </location>
</feature>
<dbReference type="InterPro" id="IPR016177">
    <property type="entry name" value="DNA-bd_dom_sf"/>
</dbReference>
<keyword evidence="6" id="KW-0539">Nucleus</keyword>
<dbReference type="PANTHER" id="PTHR31985">
    <property type="entry name" value="ETHYLENE-RESPONSIVE TRANSCRIPTION FACTOR ERF042-RELATED"/>
    <property type="match status" value="1"/>
</dbReference>
<dbReference type="InterPro" id="IPR001471">
    <property type="entry name" value="AP2/ERF_dom"/>
</dbReference>
<feature type="region of interest" description="Disordered" evidence="8">
    <location>
        <begin position="165"/>
        <end position="187"/>
    </location>
</feature>
<dbReference type="GO" id="GO:0005634">
    <property type="term" value="C:nucleus"/>
    <property type="evidence" value="ECO:0007669"/>
    <property type="project" value="UniProtKB-SubCell"/>
</dbReference>
<dbReference type="Pfam" id="PF00847">
    <property type="entry name" value="AP2"/>
    <property type="match status" value="1"/>
</dbReference>
<dbReference type="PROSITE" id="PS51032">
    <property type="entry name" value="AP2_ERF"/>
    <property type="match status" value="1"/>
</dbReference>
<dbReference type="SMART" id="SM00380">
    <property type="entry name" value="AP2"/>
    <property type="match status" value="1"/>
</dbReference>
<gene>
    <name evidence="11" type="primary">LOC101491082</name>
</gene>
<evidence type="ECO:0000313" key="10">
    <source>
        <dbReference type="Proteomes" id="UP000087171"/>
    </source>
</evidence>
<evidence type="ECO:0000256" key="7">
    <source>
        <dbReference type="ARBA" id="ARBA00024343"/>
    </source>
</evidence>
<keyword evidence="10" id="KW-1185">Reference proteome</keyword>
<dbReference type="GeneID" id="101491082"/>
<keyword evidence="4" id="KW-0010">Activator</keyword>
<evidence type="ECO:0000256" key="1">
    <source>
        <dbReference type="ARBA" id="ARBA00004123"/>
    </source>
</evidence>
<feature type="compositionally biased region" description="Low complexity" evidence="8">
    <location>
        <begin position="165"/>
        <end position="179"/>
    </location>
</feature>
<dbReference type="GO" id="GO:0003700">
    <property type="term" value="F:DNA-binding transcription factor activity"/>
    <property type="evidence" value="ECO:0007669"/>
    <property type="project" value="InterPro"/>
</dbReference>
<dbReference type="CDD" id="cd00018">
    <property type="entry name" value="AP2"/>
    <property type="match status" value="1"/>
</dbReference>
<dbReference type="PRINTS" id="PR00367">
    <property type="entry name" value="ETHRSPELEMNT"/>
</dbReference>
<organism evidence="10 11">
    <name type="scientific">Cicer arietinum</name>
    <name type="common">Chickpea</name>
    <name type="synonym">Garbanzo</name>
    <dbReference type="NCBI Taxonomy" id="3827"/>
    <lineage>
        <taxon>Eukaryota</taxon>
        <taxon>Viridiplantae</taxon>
        <taxon>Streptophyta</taxon>
        <taxon>Embryophyta</taxon>
        <taxon>Tracheophyta</taxon>
        <taxon>Spermatophyta</taxon>
        <taxon>Magnoliopsida</taxon>
        <taxon>eudicotyledons</taxon>
        <taxon>Gunneridae</taxon>
        <taxon>Pentapetalae</taxon>
        <taxon>rosids</taxon>
        <taxon>fabids</taxon>
        <taxon>Fabales</taxon>
        <taxon>Fabaceae</taxon>
        <taxon>Papilionoideae</taxon>
        <taxon>50 kb inversion clade</taxon>
        <taxon>NPAAA clade</taxon>
        <taxon>Hologalegina</taxon>
        <taxon>IRL clade</taxon>
        <taxon>Cicereae</taxon>
        <taxon>Cicer</taxon>
    </lineage>
</organism>
<evidence type="ECO:0000259" key="9">
    <source>
        <dbReference type="PROSITE" id="PS51032"/>
    </source>
</evidence>
<dbReference type="STRING" id="3827.A0A1S2YRU9"/>
<dbReference type="PaxDb" id="3827-XP_004508937.1"/>
<reference evidence="11" key="2">
    <citation type="submission" date="2025-08" db="UniProtKB">
        <authorList>
            <consortium name="RefSeq"/>
        </authorList>
    </citation>
    <scope>IDENTIFICATION</scope>
    <source>
        <tissue evidence="11">Etiolated seedlings</tissue>
    </source>
</reference>
<dbReference type="AlphaFoldDB" id="A0A1S2YRU9"/>
<feature type="region of interest" description="Disordered" evidence="8">
    <location>
        <begin position="22"/>
        <end position="70"/>
    </location>
</feature>
<evidence type="ECO:0000256" key="6">
    <source>
        <dbReference type="ARBA" id="ARBA00023242"/>
    </source>
</evidence>
<keyword evidence="5" id="KW-0804">Transcription</keyword>
<evidence type="ECO:0000256" key="3">
    <source>
        <dbReference type="ARBA" id="ARBA00023125"/>
    </source>
</evidence>
<dbReference type="SUPFAM" id="SSF54171">
    <property type="entry name" value="DNA-binding domain"/>
    <property type="match status" value="1"/>
</dbReference>
<dbReference type="PANTHER" id="PTHR31985:SF311">
    <property type="entry name" value="AP2_ERF DOMAIN-CONTAINING PROTEIN"/>
    <property type="match status" value="1"/>
</dbReference>
<sequence>MDLEDFVLIHTHELQSTTSIIASTSNSSSEEEATTTKKKTQHVKELSNSSIKEKKKKKMNNNDIDGKHPTYRGVRMRQWGKWVSEIREPRKKSRIWLGTFPTPDMAARAHDVAALAIKGSSAYLNFPELAAMLPRPASTSPKDIQAAAAKAAATFYNHPTRQLQLEAEAEPSQASSSSSHNERSSLNGEDDMFLNLPDLSLDYSSSAWLVTGAQHIDSAFRLEDSFLWDSC</sequence>
<keyword evidence="3" id="KW-0238">DNA-binding</keyword>
<evidence type="ECO:0000256" key="4">
    <source>
        <dbReference type="ARBA" id="ARBA00023159"/>
    </source>
</evidence>
<dbReference type="FunFam" id="3.30.730.10:FF:000001">
    <property type="entry name" value="Ethylene-responsive transcription factor 2"/>
    <property type="match status" value="1"/>
</dbReference>
<dbReference type="Proteomes" id="UP000087171">
    <property type="component" value="Chromosome Ca7"/>
</dbReference>